<dbReference type="AlphaFoldDB" id="A0A5B9QL84"/>
<dbReference type="KEGG" id="rul:UC8_16900"/>
<evidence type="ECO:0000313" key="1">
    <source>
        <dbReference type="EMBL" id="QEG39694.1"/>
    </source>
</evidence>
<dbReference type="OrthoDB" id="278035at2"/>
<proteinExistence type="predicted"/>
<reference evidence="1 2" key="1">
    <citation type="submission" date="2019-08" db="EMBL/GenBank/DDBJ databases">
        <title>Deep-cultivation of Planctomycetes and their phenomic and genomic characterization uncovers novel biology.</title>
        <authorList>
            <person name="Wiegand S."/>
            <person name="Jogler M."/>
            <person name="Boedeker C."/>
            <person name="Pinto D."/>
            <person name="Vollmers J."/>
            <person name="Rivas-Marin E."/>
            <person name="Kohn T."/>
            <person name="Peeters S.H."/>
            <person name="Heuer A."/>
            <person name="Rast P."/>
            <person name="Oberbeckmann S."/>
            <person name="Bunk B."/>
            <person name="Jeske O."/>
            <person name="Meyerdierks A."/>
            <person name="Storesund J.E."/>
            <person name="Kallscheuer N."/>
            <person name="Luecker S."/>
            <person name="Lage O.M."/>
            <person name="Pohl T."/>
            <person name="Merkel B.J."/>
            <person name="Hornburger P."/>
            <person name="Mueller R.-W."/>
            <person name="Bruemmer F."/>
            <person name="Labrenz M."/>
            <person name="Spormann A.M."/>
            <person name="Op den Camp H."/>
            <person name="Overmann J."/>
            <person name="Amann R."/>
            <person name="Jetten M.S.M."/>
            <person name="Mascher T."/>
            <person name="Medema M.H."/>
            <person name="Devos D.P."/>
            <person name="Kaster A.-K."/>
            <person name="Ovreas L."/>
            <person name="Rohde M."/>
            <person name="Galperin M.Y."/>
            <person name="Jogler C."/>
        </authorList>
    </citation>
    <scope>NUCLEOTIDE SEQUENCE [LARGE SCALE GENOMIC DNA]</scope>
    <source>
        <strain evidence="1 2">UC8</strain>
    </source>
</reference>
<sequence>MRSLLFAIVWSLHLLLLPYAVSQDGEREDGWLNQHNPDTGTTLRSKQLTLHRQSEPEPALRYRFLPNAFEAVPGNAALYYLKAMGFLEQTSARDRITEIYQTASEQANEQGQSMADIPPHVWLSTPPQQLPIDEVKDFLHLTSFQVPMLKEAAARSDFHLDRNLRDVEDLIAYLLPEIQTMRELARLNSMRCRLAVAENRIDDAIEICGQQFALARHLGKDDFLVCNLVGVAIGSIGWNDLLYVVQHPDAPNLYWALAALPDPLVDNRRAMAIEHQLLYLQLPALKEVSVEPRSAEYWQVFLDRLAAEPNSLYTEFGWDASDAETRRAMMVAGIAASYPSAKKYLIDVVALPPEQVEAYPTAQVVLLAMVKFYDHWRDEYFKWEHVPFWQRHTTPDGADRSSRLSAAAKQAGWFALPADTLIPLLGSIDTTEVRLQQQIALLQTVESIRAYAAAHGGDLPASLQDLELPAPVDPHTGQPLRYERNADHAVLTGQTNRSIETRLIVRIAP</sequence>
<protein>
    <submittedName>
        <fullName evidence="1">Uncharacterized protein</fullName>
    </submittedName>
</protein>
<dbReference type="EMBL" id="CP042914">
    <property type="protein sequence ID" value="QEG39694.1"/>
    <property type="molecule type" value="Genomic_DNA"/>
</dbReference>
<dbReference type="RefSeq" id="WP_068133374.1">
    <property type="nucleotide sequence ID" value="NZ_CP042914.1"/>
</dbReference>
<name>A0A5B9QL84_9BACT</name>
<evidence type="ECO:0000313" key="2">
    <source>
        <dbReference type="Proteomes" id="UP000325286"/>
    </source>
</evidence>
<dbReference type="Proteomes" id="UP000325286">
    <property type="component" value="Chromosome"/>
</dbReference>
<gene>
    <name evidence="1" type="ORF">UC8_16900</name>
</gene>
<organism evidence="1 2">
    <name type="scientific">Roseimaritima ulvae</name>
    <dbReference type="NCBI Taxonomy" id="980254"/>
    <lineage>
        <taxon>Bacteria</taxon>
        <taxon>Pseudomonadati</taxon>
        <taxon>Planctomycetota</taxon>
        <taxon>Planctomycetia</taxon>
        <taxon>Pirellulales</taxon>
        <taxon>Pirellulaceae</taxon>
        <taxon>Roseimaritima</taxon>
    </lineage>
</organism>
<keyword evidence="2" id="KW-1185">Reference proteome</keyword>
<accession>A0A5B9QL84</accession>